<evidence type="ECO:0000313" key="5">
    <source>
        <dbReference type="EMBL" id="BAN21280.1"/>
    </source>
</evidence>
<dbReference type="AlphaFoldDB" id="R4WKF5"/>
<dbReference type="Gene3D" id="3.90.180.10">
    <property type="entry name" value="Medium-chain alcohol dehydrogenases, catalytic domain"/>
    <property type="match status" value="1"/>
</dbReference>
<evidence type="ECO:0000259" key="4">
    <source>
        <dbReference type="Pfam" id="PF08240"/>
    </source>
</evidence>
<protein>
    <submittedName>
        <fullName evidence="5">Alcohol dehydrogenase</fullName>
    </submittedName>
</protein>
<reference evidence="5" key="1">
    <citation type="journal article" date="2013" name="PLoS ONE">
        <title>Gene expression in gut symbiotic organ of stinkbug affected by extracellular bacterial symbiont.</title>
        <authorList>
            <person name="Futahashi R."/>
            <person name="Tanaka K."/>
            <person name="Tanahashi M."/>
            <person name="Nikoh N."/>
            <person name="Kikuchi Y."/>
            <person name="Lee B.L."/>
            <person name="Fukatsu T."/>
        </authorList>
    </citation>
    <scope>NUCLEOTIDE SEQUENCE</scope>
    <source>
        <tissue evidence="5">Midgut</tissue>
    </source>
</reference>
<keyword evidence="2" id="KW-0862">Zinc</keyword>
<evidence type="ECO:0000256" key="1">
    <source>
        <dbReference type="ARBA" id="ARBA00022723"/>
    </source>
</evidence>
<dbReference type="Pfam" id="PF08240">
    <property type="entry name" value="ADH_N"/>
    <property type="match status" value="1"/>
</dbReference>
<accession>R4WKF5</accession>
<dbReference type="PANTHER" id="PTHR43401:SF2">
    <property type="entry name" value="L-THREONINE 3-DEHYDROGENASE"/>
    <property type="match status" value="1"/>
</dbReference>
<name>R4WKF5_RIPPE</name>
<dbReference type="GO" id="GO:0008270">
    <property type="term" value="F:zinc ion binding"/>
    <property type="evidence" value="ECO:0007669"/>
    <property type="project" value="InterPro"/>
</dbReference>
<dbReference type="Gene3D" id="3.40.50.720">
    <property type="entry name" value="NAD(P)-binding Rossmann-like Domain"/>
    <property type="match status" value="1"/>
</dbReference>
<keyword evidence="3" id="KW-0560">Oxidoreductase</keyword>
<dbReference type="InterPro" id="IPR036291">
    <property type="entry name" value="NAD(P)-bd_dom_sf"/>
</dbReference>
<evidence type="ECO:0000256" key="2">
    <source>
        <dbReference type="ARBA" id="ARBA00022833"/>
    </source>
</evidence>
<dbReference type="EMBL" id="AK418065">
    <property type="protein sequence ID" value="BAN21280.1"/>
    <property type="molecule type" value="mRNA"/>
</dbReference>
<dbReference type="GO" id="GO:0016491">
    <property type="term" value="F:oxidoreductase activity"/>
    <property type="evidence" value="ECO:0007669"/>
    <property type="project" value="UniProtKB-KW"/>
</dbReference>
<dbReference type="SUPFAM" id="SSF50129">
    <property type="entry name" value="GroES-like"/>
    <property type="match status" value="1"/>
</dbReference>
<evidence type="ECO:0000256" key="3">
    <source>
        <dbReference type="ARBA" id="ARBA00023002"/>
    </source>
</evidence>
<dbReference type="InterPro" id="IPR050129">
    <property type="entry name" value="Zn_alcohol_dh"/>
</dbReference>
<dbReference type="PROSITE" id="PS00059">
    <property type="entry name" value="ADH_ZINC"/>
    <property type="match status" value="1"/>
</dbReference>
<organism evidence="5">
    <name type="scientific">Riptortus pedestris</name>
    <name type="common">Bean bug</name>
    <dbReference type="NCBI Taxonomy" id="329032"/>
    <lineage>
        <taxon>Eukaryota</taxon>
        <taxon>Metazoa</taxon>
        <taxon>Ecdysozoa</taxon>
        <taxon>Arthropoda</taxon>
        <taxon>Hexapoda</taxon>
        <taxon>Insecta</taxon>
        <taxon>Pterygota</taxon>
        <taxon>Neoptera</taxon>
        <taxon>Paraneoptera</taxon>
        <taxon>Hemiptera</taxon>
        <taxon>Heteroptera</taxon>
        <taxon>Panheteroptera</taxon>
        <taxon>Pentatomomorpha</taxon>
        <taxon>Coreoidea</taxon>
        <taxon>Alydidae</taxon>
        <taxon>Riptortus</taxon>
    </lineage>
</organism>
<dbReference type="InterPro" id="IPR013154">
    <property type="entry name" value="ADH-like_N"/>
</dbReference>
<feature type="domain" description="Alcohol dehydrogenase-like N-terminal" evidence="4">
    <location>
        <begin position="26"/>
        <end position="138"/>
    </location>
</feature>
<keyword evidence="1" id="KW-0479">Metal-binding</keyword>
<dbReference type="InterPro" id="IPR011032">
    <property type="entry name" value="GroES-like_sf"/>
</dbReference>
<dbReference type="SUPFAM" id="SSF51735">
    <property type="entry name" value="NAD(P)-binding Rossmann-fold domains"/>
    <property type="match status" value="1"/>
</dbReference>
<sequence length="234" mass="25763">MEAIQFDPFKKALHFQNVPKPRVTSEDELIVEVAYCGICGTDLHIITGEFPLENKKPVVLGHEFSGIVREVGPAVTHVKPGDRVVIDPQSWCTTCKFCTNGKYTLCERGGVTQATGIGLDGGWGKFAKVRSRQVYKLSSELTLRQGILCEPISCIVWGVERVLTNIPVGSDVLITGAGIIGNLWSSVLHQMGFRKVTVVEPSPERRQINQNLGLGYNVLSPEGLSQKNRFRICI</sequence>
<proteinExistence type="evidence at transcript level"/>
<dbReference type="PANTHER" id="PTHR43401">
    <property type="entry name" value="L-THREONINE 3-DEHYDROGENASE"/>
    <property type="match status" value="1"/>
</dbReference>
<dbReference type="InterPro" id="IPR002328">
    <property type="entry name" value="ADH_Zn_CS"/>
</dbReference>